<evidence type="ECO:0000259" key="4">
    <source>
        <dbReference type="SMART" id="SM00922"/>
    </source>
</evidence>
<dbReference type="RefSeq" id="WP_345249954.1">
    <property type="nucleotide sequence ID" value="NZ_BAABFO010000011.1"/>
</dbReference>
<evidence type="ECO:0000256" key="3">
    <source>
        <dbReference type="ARBA" id="ARBA00022842"/>
    </source>
</evidence>
<keyword evidence="3" id="KW-0460">Magnesium</keyword>
<evidence type="ECO:0000256" key="2">
    <source>
        <dbReference type="ARBA" id="ARBA00022723"/>
    </source>
</evidence>
<comment type="caution">
    <text evidence="5">The sequence shown here is derived from an EMBL/GenBank/DDBJ whole genome shotgun (WGS) entry which is preliminary data.</text>
</comment>
<comment type="cofactor">
    <cofactor evidence="1">
        <name>Mg(2+)</name>
        <dbReference type="ChEBI" id="CHEBI:18420"/>
    </cofactor>
</comment>
<dbReference type="InterPro" id="IPR029065">
    <property type="entry name" value="Enolase_C-like"/>
</dbReference>
<dbReference type="PROSITE" id="PS00908">
    <property type="entry name" value="MR_MLE_1"/>
    <property type="match status" value="1"/>
</dbReference>
<keyword evidence="6" id="KW-1185">Reference proteome</keyword>
<dbReference type="InterPro" id="IPR013342">
    <property type="entry name" value="Mandelate_racemase_C"/>
</dbReference>
<dbReference type="Proteomes" id="UP001501671">
    <property type="component" value="Unassembled WGS sequence"/>
</dbReference>
<dbReference type="PANTHER" id="PTHR13794">
    <property type="entry name" value="ENOLASE SUPERFAMILY, MANDELATE RACEMASE"/>
    <property type="match status" value="1"/>
</dbReference>
<dbReference type="InterPro" id="IPR029017">
    <property type="entry name" value="Enolase-like_N"/>
</dbReference>
<evidence type="ECO:0000313" key="5">
    <source>
        <dbReference type="EMBL" id="GAA4333746.1"/>
    </source>
</evidence>
<dbReference type="SUPFAM" id="SSF51604">
    <property type="entry name" value="Enolase C-terminal domain-like"/>
    <property type="match status" value="1"/>
</dbReference>
<dbReference type="EMBL" id="BAABFO010000011">
    <property type="protein sequence ID" value="GAA4333746.1"/>
    <property type="molecule type" value="Genomic_DNA"/>
</dbReference>
<dbReference type="CDD" id="cd03316">
    <property type="entry name" value="MR_like"/>
    <property type="match status" value="1"/>
</dbReference>
<protein>
    <submittedName>
        <fullName evidence="5">L-talarate/galactarate dehydratase</fullName>
    </submittedName>
</protein>
<dbReference type="SFLD" id="SFLDG00179">
    <property type="entry name" value="mandelate_racemase"/>
    <property type="match status" value="1"/>
</dbReference>
<dbReference type="SFLD" id="SFLDS00001">
    <property type="entry name" value="Enolase"/>
    <property type="match status" value="1"/>
</dbReference>
<dbReference type="InterPro" id="IPR013341">
    <property type="entry name" value="Mandelate_racemase_N_dom"/>
</dbReference>
<feature type="domain" description="Mandelate racemase/muconate lactonizing enzyme C-terminal" evidence="4">
    <location>
        <begin position="146"/>
        <end position="246"/>
    </location>
</feature>
<dbReference type="Pfam" id="PF13378">
    <property type="entry name" value="MR_MLE_C"/>
    <property type="match status" value="1"/>
</dbReference>
<accession>A0ABP8H374</accession>
<proteinExistence type="predicted"/>
<dbReference type="Gene3D" id="3.20.20.120">
    <property type="entry name" value="Enolase-like C-terminal domain"/>
    <property type="match status" value="1"/>
</dbReference>
<dbReference type="PANTHER" id="PTHR13794:SF58">
    <property type="entry name" value="MITOCHONDRIAL ENOLASE SUPERFAMILY MEMBER 1"/>
    <property type="match status" value="1"/>
</dbReference>
<sequence length="363" mass="39297">MKISHIETSIVRLPADEPLANPAAPAAGTRNFVTVTVRTDDGLEGIGFSFFGWAITGALRTAIDELGALIIGDDPLRAETIAAKLRGAAGGAGPGGIFTLALSALDIALWDIKGKVANLPVSKLLGGSRDRVPTYASGALGRTLSLDQVAEAAATLVKKGFRQMKTQLALPGPPNPRGEVERIRAIRAAIGPDIDLMCDVNQRWSVHQAIDIGQRLEDTRLFWLEDVTRHDDYQGLACITDALSTPIAGGEYVYGLPAFRQMIEARSVDIVMVDVLRAGGITQWQKIAAMAEAFNMPVVSHCHPEVSIHLVAAFPHGLTVEYMPWLYRIFEEPLQIQDGQMLVPDRPGLGLTFNREALRRYSS</sequence>
<evidence type="ECO:0000313" key="6">
    <source>
        <dbReference type="Proteomes" id="UP001501671"/>
    </source>
</evidence>
<dbReference type="InterPro" id="IPR036849">
    <property type="entry name" value="Enolase-like_C_sf"/>
</dbReference>
<dbReference type="SUPFAM" id="SSF54826">
    <property type="entry name" value="Enolase N-terminal domain-like"/>
    <property type="match status" value="1"/>
</dbReference>
<organism evidence="5 6">
    <name type="scientific">Pigmentiphaga soli</name>
    <dbReference type="NCBI Taxonomy" id="1007095"/>
    <lineage>
        <taxon>Bacteria</taxon>
        <taxon>Pseudomonadati</taxon>
        <taxon>Pseudomonadota</taxon>
        <taxon>Betaproteobacteria</taxon>
        <taxon>Burkholderiales</taxon>
        <taxon>Alcaligenaceae</taxon>
        <taxon>Pigmentiphaga</taxon>
    </lineage>
</organism>
<name>A0ABP8H374_9BURK</name>
<reference evidence="6" key="1">
    <citation type="journal article" date="2019" name="Int. J. Syst. Evol. Microbiol.">
        <title>The Global Catalogue of Microorganisms (GCM) 10K type strain sequencing project: providing services to taxonomists for standard genome sequencing and annotation.</title>
        <authorList>
            <consortium name="The Broad Institute Genomics Platform"/>
            <consortium name="The Broad Institute Genome Sequencing Center for Infectious Disease"/>
            <person name="Wu L."/>
            <person name="Ma J."/>
        </authorList>
    </citation>
    <scope>NUCLEOTIDE SEQUENCE [LARGE SCALE GENOMIC DNA]</scope>
    <source>
        <strain evidence="6">JCM 17666</strain>
    </source>
</reference>
<dbReference type="InterPro" id="IPR018110">
    <property type="entry name" value="Mandel_Rmase/mucon_lact_enz_CS"/>
</dbReference>
<dbReference type="Pfam" id="PF02746">
    <property type="entry name" value="MR_MLE_N"/>
    <property type="match status" value="1"/>
</dbReference>
<dbReference type="InterPro" id="IPR046945">
    <property type="entry name" value="RHMD-like"/>
</dbReference>
<evidence type="ECO:0000256" key="1">
    <source>
        <dbReference type="ARBA" id="ARBA00001946"/>
    </source>
</evidence>
<dbReference type="Gene3D" id="3.30.390.10">
    <property type="entry name" value="Enolase-like, N-terminal domain"/>
    <property type="match status" value="1"/>
</dbReference>
<keyword evidence="2" id="KW-0479">Metal-binding</keyword>
<dbReference type="SMART" id="SM00922">
    <property type="entry name" value="MR_MLE"/>
    <property type="match status" value="1"/>
</dbReference>
<gene>
    <name evidence="5" type="ORF">GCM10023144_25330</name>
</gene>